<dbReference type="AlphaFoldDB" id="A0A7X1TES4"/>
<dbReference type="EMBL" id="WHNP01000004">
    <property type="protein sequence ID" value="MPW16394.1"/>
    <property type="molecule type" value="Genomic_DNA"/>
</dbReference>
<evidence type="ECO:0000256" key="1">
    <source>
        <dbReference type="SAM" id="MobiDB-lite"/>
    </source>
</evidence>
<feature type="region of interest" description="Disordered" evidence="1">
    <location>
        <begin position="19"/>
        <end position="59"/>
    </location>
</feature>
<dbReference type="RefSeq" id="WP_152755726.1">
    <property type="nucleotide sequence ID" value="NZ_WHNP01000004.1"/>
</dbReference>
<evidence type="ECO:0000313" key="2">
    <source>
        <dbReference type="EMBL" id="MPW16394.1"/>
    </source>
</evidence>
<sequence length="77" mass="8926">MKQRLSTLIDFFTRDRVPVAAPASEEEDSRQRHGASMRPERLRERRGTRARMQRGDARRMVRATVCVRRTASTLNVA</sequence>
<organism evidence="2 3">
    <name type="scientific">Paraburkholderia franconis</name>
    <dbReference type="NCBI Taxonomy" id="2654983"/>
    <lineage>
        <taxon>Bacteria</taxon>
        <taxon>Pseudomonadati</taxon>
        <taxon>Pseudomonadota</taxon>
        <taxon>Betaproteobacteria</taxon>
        <taxon>Burkholderiales</taxon>
        <taxon>Burkholderiaceae</taxon>
        <taxon>Paraburkholderia</taxon>
    </lineage>
</organism>
<evidence type="ECO:0000313" key="3">
    <source>
        <dbReference type="Proteomes" id="UP000484381"/>
    </source>
</evidence>
<comment type="caution">
    <text evidence="2">The sequence shown here is derived from an EMBL/GenBank/DDBJ whole genome shotgun (WGS) entry which is preliminary data.</text>
</comment>
<proteinExistence type="predicted"/>
<protein>
    <submittedName>
        <fullName evidence="2">Uncharacterized protein</fullName>
    </submittedName>
</protein>
<gene>
    <name evidence="2" type="ORF">GCT13_05475</name>
</gene>
<accession>A0A7X1TES4</accession>
<dbReference type="Proteomes" id="UP000484381">
    <property type="component" value="Unassembled WGS sequence"/>
</dbReference>
<name>A0A7X1TES4_9BURK</name>
<reference evidence="2 3" key="1">
    <citation type="submission" date="2019-10" db="EMBL/GenBank/DDBJ databases">
        <title>Paraburkholderia sp. isolated from nodules of Mimosa pudica from Brazilian Atlantic Forest soils.</title>
        <authorList>
            <person name="Paulitsch F."/>
            <person name="Hungria M."/>
            <person name="Dall'Agnol R."/>
        </authorList>
    </citation>
    <scope>NUCLEOTIDE SEQUENCE [LARGE SCALE GENOMIC DNA]</scope>
    <source>
        <strain evidence="2 3">CNPSo 3157</strain>
    </source>
</reference>
<keyword evidence="3" id="KW-1185">Reference proteome</keyword>
<feature type="compositionally biased region" description="Basic and acidic residues" evidence="1">
    <location>
        <begin position="38"/>
        <end position="59"/>
    </location>
</feature>